<comment type="subcellular location">
    <subcellularLocation>
        <location evidence="1">Membrane</location>
        <topology evidence="1">Multi-pass membrane protein</topology>
    </subcellularLocation>
</comment>
<dbReference type="RefSeq" id="WP_110610822.1">
    <property type="nucleotide sequence ID" value="NZ_PDOD01000004.1"/>
</dbReference>
<evidence type="ECO:0000256" key="4">
    <source>
        <dbReference type="ARBA" id="ARBA00023136"/>
    </source>
</evidence>
<dbReference type="GO" id="GO:0016020">
    <property type="term" value="C:membrane"/>
    <property type="evidence" value="ECO:0007669"/>
    <property type="project" value="UniProtKB-SubCell"/>
</dbReference>
<dbReference type="Pfam" id="PF12698">
    <property type="entry name" value="ABC2_membrane_3"/>
    <property type="match status" value="1"/>
</dbReference>
<evidence type="ECO:0000313" key="8">
    <source>
        <dbReference type="Proteomes" id="UP000248214"/>
    </source>
</evidence>
<keyword evidence="3 5" id="KW-1133">Transmembrane helix</keyword>
<evidence type="ECO:0000256" key="3">
    <source>
        <dbReference type="ARBA" id="ARBA00022989"/>
    </source>
</evidence>
<protein>
    <submittedName>
        <fullName evidence="7">ABC transporter permease</fullName>
    </submittedName>
</protein>
<evidence type="ECO:0000256" key="5">
    <source>
        <dbReference type="SAM" id="Phobius"/>
    </source>
</evidence>
<sequence>MSVYRGFIKTETKKWTRDSLTAFMIFYPLLFGVVGRWVVPWIERSADMNLEPFYYIILAGITLVAPHIYGALIAFSIIDDREDHIFTSIMVTPLPLFQFLSFRLMMGFVLAFSASIFIILFSNLVSIGIGYVLLLSFLSALIAPIVTLLINSLAKNKIEGFAMMKAVVGVLMIFTVASLFFHDAVEWFFAFVPGFWPAKAMSSLILAEGSLNMGFHGYYWIGLVYLVGCFLAVYQVFMRKGLK</sequence>
<evidence type="ECO:0000313" key="7">
    <source>
        <dbReference type="EMBL" id="PYZ92301.1"/>
    </source>
</evidence>
<feature type="transmembrane region" description="Helical" evidence="5">
    <location>
        <begin position="99"/>
        <end position="121"/>
    </location>
</feature>
<keyword evidence="4 5" id="KW-0472">Membrane</keyword>
<name>A0A323TA58_9BACI</name>
<feature type="transmembrane region" description="Helical" evidence="5">
    <location>
        <begin position="218"/>
        <end position="237"/>
    </location>
</feature>
<dbReference type="AlphaFoldDB" id="A0A323TA58"/>
<dbReference type="EMBL" id="PDOD01000004">
    <property type="protein sequence ID" value="PYZ92301.1"/>
    <property type="molecule type" value="Genomic_DNA"/>
</dbReference>
<keyword evidence="2 5" id="KW-0812">Transmembrane</keyword>
<comment type="caution">
    <text evidence="7">The sequence shown here is derived from an EMBL/GenBank/DDBJ whole genome shotgun (WGS) entry which is preliminary data.</text>
</comment>
<dbReference type="Proteomes" id="UP000248214">
    <property type="component" value="Unassembled WGS sequence"/>
</dbReference>
<organism evidence="7 8">
    <name type="scientific">Salipaludibacillus keqinensis</name>
    <dbReference type="NCBI Taxonomy" id="2045207"/>
    <lineage>
        <taxon>Bacteria</taxon>
        <taxon>Bacillati</taxon>
        <taxon>Bacillota</taxon>
        <taxon>Bacilli</taxon>
        <taxon>Bacillales</taxon>
        <taxon>Bacillaceae</taxon>
    </lineage>
</organism>
<feature type="transmembrane region" description="Helical" evidence="5">
    <location>
        <begin position="54"/>
        <end position="78"/>
    </location>
</feature>
<feature type="transmembrane region" description="Helical" evidence="5">
    <location>
        <begin position="162"/>
        <end position="181"/>
    </location>
</feature>
<feature type="domain" description="ABC-2 type transporter transmembrane" evidence="6">
    <location>
        <begin position="53"/>
        <end position="231"/>
    </location>
</feature>
<evidence type="ECO:0000256" key="2">
    <source>
        <dbReference type="ARBA" id="ARBA00022692"/>
    </source>
</evidence>
<reference evidence="7 8" key="1">
    <citation type="submission" date="2017-10" db="EMBL/GenBank/DDBJ databases">
        <title>Bacillus sp. nov., a halophilic bacterium isolated from a Keqin Lake.</title>
        <authorList>
            <person name="Wang H."/>
        </authorList>
    </citation>
    <scope>NUCLEOTIDE SEQUENCE [LARGE SCALE GENOMIC DNA]</scope>
    <source>
        <strain evidence="7 8">KQ-12</strain>
    </source>
</reference>
<feature type="transmembrane region" description="Helical" evidence="5">
    <location>
        <begin position="127"/>
        <end position="150"/>
    </location>
</feature>
<dbReference type="GO" id="GO:0140359">
    <property type="term" value="F:ABC-type transporter activity"/>
    <property type="evidence" value="ECO:0007669"/>
    <property type="project" value="InterPro"/>
</dbReference>
<gene>
    <name evidence="7" type="ORF">CR194_15815</name>
</gene>
<feature type="transmembrane region" description="Helical" evidence="5">
    <location>
        <begin position="20"/>
        <end position="42"/>
    </location>
</feature>
<dbReference type="OrthoDB" id="1551065at2"/>
<accession>A0A323TA58</accession>
<evidence type="ECO:0000259" key="6">
    <source>
        <dbReference type="Pfam" id="PF12698"/>
    </source>
</evidence>
<dbReference type="InterPro" id="IPR013525">
    <property type="entry name" value="ABC2_TM"/>
</dbReference>
<proteinExistence type="predicted"/>
<evidence type="ECO:0000256" key="1">
    <source>
        <dbReference type="ARBA" id="ARBA00004141"/>
    </source>
</evidence>
<keyword evidence="8" id="KW-1185">Reference proteome</keyword>